<keyword evidence="1" id="KW-0472">Membrane</keyword>
<keyword evidence="1" id="KW-0812">Transmembrane</keyword>
<evidence type="ECO:0000313" key="3">
    <source>
        <dbReference type="Proteomes" id="UP000256923"/>
    </source>
</evidence>
<keyword evidence="1" id="KW-1133">Transmembrane helix</keyword>
<feature type="transmembrane region" description="Helical" evidence="1">
    <location>
        <begin position="42"/>
        <end position="62"/>
    </location>
</feature>
<evidence type="ECO:0000256" key="1">
    <source>
        <dbReference type="SAM" id="Phobius"/>
    </source>
</evidence>
<gene>
    <name evidence="2" type="ORF">DYL72_21255</name>
</gene>
<protein>
    <submittedName>
        <fullName evidence="2">Uncharacterized protein</fullName>
    </submittedName>
</protein>
<name>A0A7U6J4N5_VIBAN</name>
<reference evidence="2 3" key="1">
    <citation type="submission" date="2018-12" db="EMBL/GenBank/DDBJ databases">
        <title>Characterization and Draft Genome of Vibrio anguillarum J360 Marine Pathogen Isolated from an Outbreak in Lumpfish (Cyclopterus lumpus).</title>
        <authorList>
            <person name="Vasquez J.I."/>
            <person name="Cao T."/>
            <person name="Chakraborty S."/>
            <person name="Gnanagobal H."/>
            <person name="Wescot J."/>
            <person name="Boyce D."/>
            <person name="Santander J."/>
        </authorList>
    </citation>
    <scope>NUCLEOTIDE SEQUENCE [LARGE SCALE GENOMIC DNA]</scope>
    <source>
        <strain evidence="2 3">J360</strain>
    </source>
</reference>
<dbReference type="AlphaFoldDB" id="A0A7U6J4N5"/>
<dbReference type="EMBL" id="CP034673">
    <property type="protein sequence ID" value="AZS27393.1"/>
    <property type="molecule type" value="Genomic_DNA"/>
</dbReference>
<organism evidence="2 3">
    <name type="scientific">Vibrio anguillarum</name>
    <name type="common">Listonella anguillarum</name>
    <dbReference type="NCBI Taxonomy" id="55601"/>
    <lineage>
        <taxon>Bacteria</taxon>
        <taxon>Pseudomonadati</taxon>
        <taxon>Pseudomonadota</taxon>
        <taxon>Gammaproteobacteria</taxon>
        <taxon>Vibrionales</taxon>
        <taxon>Vibrionaceae</taxon>
        <taxon>Vibrio</taxon>
    </lineage>
</organism>
<dbReference type="Proteomes" id="UP000256923">
    <property type="component" value="Chromosome 2"/>
</dbReference>
<proteinExistence type="predicted"/>
<sequence>MLATFVHPNHIVCLCSWGLTHCRLPATPSCLGIASKERRETFHYTCLLLAMVGVTVLLFEIANGENDGRRELTYPS</sequence>
<evidence type="ECO:0000313" key="2">
    <source>
        <dbReference type="EMBL" id="AZS27393.1"/>
    </source>
</evidence>
<accession>A0A7U6J4N5</accession>